<evidence type="ECO:0000313" key="2">
    <source>
        <dbReference type="Proteomes" id="UP000054937"/>
    </source>
</evidence>
<organism evidence="1 2">
    <name type="scientific">Pseudocohnilembus persalinus</name>
    <name type="common">Ciliate</name>
    <dbReference type="NCBI Taxonomy" id="266149"/>
    <lineage>
        <taxon>Eukaryota</taxon>
        <taxon>Sar</taxon>
        <taxon>Alveolata</taxon>
        <taxon>Ciliophora</taxon>
        <taxon>Intramacronucleata</taxon>
        <taxon>Oligohymenophorea</taxon>
        <taxon>Scuticociliatia</taxon>
        <taxon>Philasterida</taxon>
        <taxon>Pseudocohnilembidae</taxon>
        <taxon>Pseudocohnilembus</taxon>
    </lineage>
</organism>
<dbReference type="OrthoDB" id="284458at2759"/>
<gene>
    <name evidence="1" type="ORF">PPERSA_11627</name>
</gene>
<sequence length="446" mass="53132">MTRRFLENLSLQDVELDLANILKGFAFWGINMENMKLKLAENPHFDIQHVWNQLDKQNRGYIQTEQLQSFLSANRIASSQRETEMLISLYSSQKGKMDFGSLIEQCLPSTNQTMREYAINRKEIKRNQKVQQYQSEIMVGAFSECKVAELLGEELKFYRELEELKSEFKQKYNLTTNQIYSIVNSENSNEINFEVLKNFLKKTGHDFSVDEYQAFLWKTTNDMDSKLDFDELINAIVPKEPYDYPSYRKEFDGFQNKVAFINKAHEFEVKVSPYSFGKVPPKERVNPRDYHYPLRNVYDPYKNGKDAYFNDKGYLAQQKDYKTIYFNPNKDYSFTYKNEGNKGVRYHDSFYDKFYNYMYDQDRNEKYFNKFGKRFCPEDKFLGKENFGLISQNNNTDINQSNSIYNNTVRFENQGNSNLQNTIQDNKKTQQFSGYNDIYEEDFENY</sequence>
<accession>A0A0V0Q9Z8</accession>
<proteinExistence type="predicted"/>
<dbReference type="AlphaFoldDB" id="A0A0V0Q9Z8"/>
<reference evidence="1 2" key="1">
    <citation type="journal article" date="2015" name="Sci. Rep.">
        <title>Genome of the facultative scuticociliatosis pathogen Pseudocohnilembus persalinus provides insight into its virulence through horizontal gene transfer.</title>
        <authorList>
            <person name="Xiong J."/>
            <person name="Wang G."/>
            <person name="Cheng J."/>
            <person name="Tian M."/>
            <person name="Pan X."/>
            <person name="Warren A."/>
            <person name="Jiang C."/>
            <person name="Yuan D."/>
            <person name="Miao W."/>
        </authorList>
    </citation>
    <scope>NUCLEOTIDE SEQUENCE [LARGE SCALE GENOMIC DNA]</scope>
    <source>
        <strain evidence="1">36N120E</strain>
    </source>
</reference>
<evidence type="ECO:0008006" key="3">
    <source>
        <dbReference type="Google" id="ProtNLM"/>
    </source>
</evidence>
<dbReference type="Proteomes" id="UP000054937">
    <property type="component" value="Unassembled WGS sequence"/>
</dbReference>
<dbReference type="InParanoid" id="A0A0V0Q9Z8"/>
<protein>
    <recommendedName>
        <fullName evidence="3">EF-hand domain-containing protein</fullName>
    </recommendedName>
</protein>
<name>A0A0V0Q9Z8_PSEPJ</name>
<comment type="caution">
    <text evidence="1">The sequence shown here is derived from an EMBL/GenBank/DDBJ whole genome shotgun (WGS) entry which is preliminary data.</text>
</comment>
<dbReference type="InterPro" id="IPR011992">
    <property type="entry name" value="EF-hand-dom_pair"/>
</dbReference>
<dbReference type="OMA" id="WEIHIEN"/>
<dbReference type="SUPFAM" id="SSF47473">
    <property type="entry name" value="EF-hand"/>
    <property type="match status" value="1"/>
</dbReference>
<keyword evidence="2" id="KW-1185">Reference proteome</keyword>
<evidence type="ECO:0000313" key="1">
    <source>
        <dbReference type="EMBL" id="KRW99026.1"/>
    </source>
</evidence>
<dbReference type="EMBL" id="LDAU01000223">
    <property type="protein sequence ID" value="KRW99026.1"/>
    <property type="molecule type" value="Genomic_DNA"/>
</dbReference>
<dbReference type="Gene3D" id="1.10.238.10">
    <property type="entry name" value="EF-hand"/>
    <property type="match status" value="2"/>
</dbReference>